<accession>A0AAV4BA76</accession>
<comment type="caution">
    <text evidence="1">The sequence shown here is derived from an EMBL/GenBank/DDBJ whole genome shotgun (WGS) entry which is preliminary data.</text>
</comment>
<reference evidence="1 2" key="1">
    <citation type="journal article" date="2021" name="Elife">
        <title>Chloroplast acquisition without the gene transfer in kleptoplastic sea slugs, Plakobranchus ocellatus.</title>
        <authorList>
            <person name="Maeda T."/>
            <person name="Takahashi S."/>
            <person name="Yoshida T."/>
            <person name="Shimamura S."/>
            <person name="Takaki Y."/>
            <person name="Nagai Y."/>
            <person name="Toyoda A."/>
            <person name="Suzuki Y."/>
            <person name="Arimoto A."/>
            <person name="Ishii H."/>
            <person name="Satoh N."/>
            <person name="Nishiyama T."/>
            <person name="Hasebe M."/>
            <person name="Maruyama T."/>
            <person name="Minagawa J."/>
            <person name="Obokata J."/>
            <person name="Shigenobu S."/>
        </authorList>
    </citation>
    <scope>NUCLEOTIDE SEQUENCE [LARGE SCALE GENOMIC DNA]</scope>
</reference>
<dbReference type="AlphaFoldDB" id="A0AAV4BA76"/>
<evidence type="ECO:0000313" key="2">
    <source>
        <dbReference type="Proteomes" id="UP000735302"/>
    </source>
</evidence>
<dbReference type="EMBL" id="BLXT01004662">
    <property type="protein sequence ID" value="GFO16415.1"/>
    <property type="molecule type" value="Genomic_DNA"/>
</dbReference>
<name>A0AAV4BA76_9GAST</name>
<gene>
    <name evidence="1" type="ORF">PoB_004292000</name>
</gene>
<evidence type="ECO:0000313" key="1">
    <source>
        <dbReference type="EMBL" id="GFO16415.1"/>
    </source>
</evidence>
<sequence>MFHIRGPPGVVVWAIQVPSRCVGRGRPRSSSDGESNYGKLVDLQGHFSSVFMLTSSWPHAGLYWPDAGPVLWPHAGLMPA</sequence>
<protein>
    <submittedName>
        <fullName evidence="1">Uncharacterized protein</fullName>
    </submittedName>
</protein>
<proteinExistence type="predicted"/>
<keyword evidence="2" id="KW-1185">Reference proteome</keyword>
<organism evidence="1 2">
    <name type="scientific">Plakobranchus ocellatus</name>
    <dbReference type="NCBI Taxonomy" id="259542"/>
    <lineage>
        <taxon>Eukaryota</taxon>
        <taxon>Metazoa</taxon>
        <taxon>Spiralia</taxon>
        <taxon>Lophotrochozoa</taxon>
        <taxon>Mollusca</taxon>
        <taxon>Gastropoda</taxon>
        <taxon>Heterobranchia</taxon>
        <taxon>Euthyneura</taxon>
        <taxon>Panpulmonata</taxon>
        <taxon>Sacoglossa</taxon>
        <taxon>Placobranchoidea</taxon>
        <taxon>Plakobranchidae</taxon>
        <taxon>Plakobranchus</taxon>
    </lineage>
</organism>
<dbReference type="Proteomes" id="UP000735302">
    <property type="component" value="Unassembled WGS sequence"/>
</dbReference>